<evidence type="ECO:0000313" key="2">
    <source>
        <dbReference type="EMBL" id="KAG5190291.1"/>
    </source>
</evidence>
<dbReference type="Proteomes" id="UP000664859">
    <property type="component" value="Unassembled WGS sequence"/>
</dbReference>
<dbReference type="EMBL" id="JAFCMP010000036">
    <property type="protein sequence ID" value="KAG5190291.1"/>
    <property type="molecule type" value="Genomic_DNA"/>
</dbReference>
<comment type="caution">
    <text evidence="2">The sequence shown here is derived from an EMBL/GenBank/DDBJ whole genome shotgun (WGS) entry which is preliminary data.</text>
</comment>
<dbReference type="OrthoDB" id="10267127at2759"/>
<keyword evidence="3" id="KW-1185">Reference proteome</keyword>
<gene>
    <name evidence="2" type="ORF">JKP88DRAFT_286105</name>
</gene>
<dbReference type="GO" id="GO:0005737">
    <property type="term" value="C:cytoplasm"/>
    <property type="evidence" value="ECO:0007669"/>
    <property type="project" value="TreeGrafter"/>
</dbReference>
<dbReference type="InterPro" id="IPR050126">
    <property type="entry name" value="Ap4A_hydrolase"/>
</dbReference>
<proteinExistence type="predicted"/>
<dbReference type="InterPro" id="IPR029052">
    <property type="entry name" value="Metallo-depent_PP-like"/>
</dbReference>
<dbReference type="GO" id="GO:0000298">
    <property type="term" value="F:endopolyphosphatase activity"/>
    <property type="evidence" value="ECO:0007669"/>
    <property type="project" value="TreeGrafter"/>
</dbReference>
<sequence length="150" mass="16340">MRSLIRGALAPMDHVDPDPPLASDRPPTDGAAHGGKPRARRGRRRGRAPRMCTLGTTPSAAWAGPAHVYFGHDAKRGTNDAERGQRALWFASRGRALTTLWSLQEERFATGLDTGCLYGRSLTACVLPGRELVSVDAFQQYINPMESTPK</sequence>
<dbReference type="PANTHER" id="PTHR42850">
    <property type="entry name" value="METALLOPHOSPHOESTERASE"/>
    <property type="match status" value="1"/>
</dbReference>
<dbReference type="PANTHER" id="PTHR42850:SF4">
    <property type="entry name" value="ZINC-DEPENDENT ENDOPOLYPHOSPHATASE"/>
    <property type="match status" value="1"/>
</dbReference>
<dbReference type="Gene3D" id="3.60.21.10">
    <property type="match status" value="1"/>
</dbReference>
<evidence type="ECO:0000256" key="1">
    <source>
        <dbReference type="SAM" id="MobiDB-lite"/>
    </source>
</evidence>
<feature type="region of interest" description="Disordered" evidence="1">
    <location>
        <begin position="1"/>
        <end position="56"/>
    </location>
</feature>
<dbReference type="GO" id="GO:0006798">
    <property type="term" value="P:polyphosphate catabolic process"/>
    <property type="evidence" value="ECO:0007669"/>
    <property type="project" value="TreeGrafter"/>
</dbReference>
<dbReference type="AlphaFoldDB" id="A0A835ZC29"/>
<accession>A0A835ZC29</accession>
<name>A0A835ZC29_9STRA</name>
<feature type="compositionally biased region" description="Basic residues" evidence="1">
    <location>
        <begin position="35"/>
        <end position="48"/>
    </location>
</feature>
<organism evidence="2 3">
    <name type="scientific">Tribonema minus</name>
    <dbReference type="NCBI Taxonomy" id="303371"/>
    <lineage>
        <taxon>Eukaryota</taxon>
        <taxon>Sar</taxon>
        <taxon>Stramenopiles</taxon>
        <taxon>Ochrophyta</taxon>
        <taxon>PX clade</taxon>
        <taxon>Xanthophyceae</taxon>
        <taxon>Tribonematales</taxon>
        <taxon>Tribonemataceae</taxon>
        <taxon>Tribonema</taxon>
    </lineage>
</organism>
<protein>
    <submittedName>
        <fullName evidence="2">Uncharacterized protein</fullName>
    </submittedName>
</protein>
<reference evidence="2" key="1">
    <citation type="submission" date="2021-02" db="EMBL/GenBank/DDBJ databases">
        <title>First Annotated Genome of the Yellow-green Alga Tribonema minus.</title>
        <authorList>
            <person name="Mahan K.M."/>
        </authorList>
    </citation>
    <scope>NUCLEOTIDE SEQUENCE</scope>
    <source>
        <strain evidence="2">UTEX B ZZ1240</strain>
    </source>
</reference>
<dbReference type="GO" id="GO:0016791">
    <property type="term" value="F:phosphatase activity"/>
    <property type="evidence" value="ECO:0007669"/>
    <property type="project" value="TreeGrafter"/>
</dbReference>
<evidence type="ECO:0000313" key="3">
    <source>
        <dbReference type="Proteomes" id="UP000664859"/>
    </source>
</evidence>